<dbReference type="Pfam" id="PF00989">
    <property type="entry name" value="PAS"/>
    <property type="match status" value="1"/>
</dbReference>
<comment type="caution">
    <text evidence="13">The sequence shown here is derived from an EMBL/GenBank/DDBJ whole genome shotgun (WGS) entry which is preliminary data.</text>
</comment>
<dbReference type="EMBL" id="JAQQBS010001422">
    <property type="protein sequence ID" value="KAK0164410.1"/>
    <property type="molecule type" value="Genomic_DNA"/>
</dbReference>
<dbReference type="InterPro" id="IPR036638">
    <property type="entry name" value="HLH_DNA-bd_sf"/>
</dbReference>
<dbReference type="SMART" id="SM00091">
    <property type="entry name" value="PAS"/>
    <property type="match status" value="2"/>
</dbReference>
<evidence type="ECO:0000256" key="3">
    <source>
        <dbReference type="ARBA" id="ARBA00022843"/>
    </source>
</evidence>
<dbReference type="InterPro" id="IPR035965">
    <property type="entry name" value="PAS-like_dom_sf"/>
</dbReference>
<reference evidence="13" key="1">
    <citation type="journal article" date="2023" name="bioRxiv">
        <title>Scaffold-level genome assemblies of two parasitoid biocontrol wasps reveal the parthenogenesis mechanism and an associated novel virus.</title>
        <authorList>
            <person name="Inwood S."/>
            <person name="Skelly J."/>
            <person name="Guhlin J."/>
            <person name="Harrop T."/>
            <person name="Goldson S."/>
            <person name="Dearden P."/>
        </authorList>
    </citation>
    <scope>NUCLEOTIDE SEQUENCE</scope>
    <source>
        <strain evidence="13">Irish</strain>
        <tissue evidence="13">Whole body</tissue>
    </source>
</reference>
<dbReference type="InterPro" id="IPR013767">
    <property type="entry name" value="PAS_fold"/>
</dbReference>
<protein>
    <recommendedName>
        <fullName evidence="15">Hypoxia-inducible factor 1-alpha</fullName>
    </recommendedName>
</protein>
<name>A0AA39KK29_9HYME</name>
<evidence type="ECO:0000313" key="14">
    <source>
        <dbReference type="Proteomes" id="UP001168990"/>
    </source>
</evidence>
<dbReference type="CDD" id="cd00130">
    <property type="entry name" value="PAS"/>
    <property type="match status" value="2"/>
</dbReference>
<comment type="subcellular location">
    <subcellularLocation>
        <location evidence="1">Nucleus</location>
    </subcellularLocation>
</comment>
<dbReference type="SMART" id="SM00353">
    <property type="entry name" value="HLH"/>
    <property type="match status" value="1"/>
</dbReference>
<evidence type="ECO:0000256" key="9">
    <source>
        <dbReference type="ARBA" id="ARBA00023278"/>
    </source>
</evidence>
<dbReference type="GO" id="GO:0045944">
    <property type="term" value="P:positive regulation of transcription by RNA polymerase II"/>
    <property type="evidence" value="ECO:0007669"/>
    <property type="project" value="UniProtKB-ARBA"/>
</dbReference>
<feature type="domain" description="PAS" evidence="11">
    <location>
        <begin position="270"/>
        <end position="321"/>
    </location>
</feature>
<feature type="domain" description="PAS" evidence="11">
    <location>
        <begin position="84"/>
        <end position="148"/>
    </location>
</feature>
<sequence length="1028" mass="115621">MDVKKKPKEKRRSNEKRKEKSRDAARYRRSRETDIFVDLAASLPMKSDEATHLDKASVMRLAIAYLKARSVVNALYELQTIPQPDANMDQLIPKALDGFVLMISSNGDMIYLSENICDYLGVSQMELMGQNIYEYSHPCDHDELREYLLMKSEDIAEKRPVNFFLRLKCTLTSKGRKVNLKSASYKVIHCVGRPMITRESKIIAIENDDEVKHEQHESSDSGCDDMKDHIDNEISPQDNRASLVIVGCPIPHPSNIEVPLGRHTFLSKHNLNMKFTYVDERLSEYLGWNSEELIGKSIFEFHHALDNSSLDKSFKALFSKGQCETMAYRFLGKKGGYAWVVTQATLLHCVKQRKPLSVVCVNHILSELECENEVYSVHQLEARGVDENLRGDENIIEEETFEETLVQDIVNELIPEDTAAVKVEANILMDADEITSPERTSPLTVAETILKERLPEAKREILFQGKPILDYESSERLRGTWLQSVTRNFSTSATAESTDSPVQESPLSSTITCRQPLQTATASIFAPRTEDMNKGFLTFSEDQPGLTMLKDEPEDLTHLAPTPGDVCVPLEDSPFLSDMLDEFILSNENYCSMLSPSLPNELPIVDLADDTMKECNSLDNSLESDPFFYRDATTSPTSDITQSSPNLLSPALDTSSKSPGIDSFCSSESSRTAFGSGLSEDDMLMLSINDVTGDEELALRAPFIPMSDQDEALQLLISNDMVMWGPTQPPDKRSKWNEQSENTTKDYLESSLAKLLKGNDDMDKRIGYGANSMVDPVQVLGQTSRRGILERPNKRLHGPTSPNSGGENKRMRYSESKKLNLPSKNIAATEFDVDTSRIVTTNGDLRNRKFIRVSEKEECDKGVRHQGQTLLLQQLMSDRVTLDPMTKTPNLTCDESNNRQNDEHSGQNQQRKRQSNSVLMNLLVSGCDETCVELPTMLQEKVQTPLTINVDDIYSSPWLSSPYLTNYTLNANSPSPKKFLVDSLNYEPSIDSYNTSSPLYNAEFNNNMEHNVGPPLSPRSELLKVLSE</sequence>
<dbReference type="PANTHER" id="PTHR23043">
    <property type="entry name" value="HYPOXIA-INDUCIBLE FACTOR 1 ALPHA"/>
    <property type="match status" value="1"/>
</dbReference>
<dbReference type="GO" id="GO:0000977">
    <property type="term" value="F:RNA polymerase II transcription regulatory region sequence-specific DNA binding"/>
    <property type="evidence" value="ECO:0007669"/>
    <property type="project" value="TreeGrafter"/>
</dbReference>
<dbReference type="GO" id="GO:0005634">
    <property type="term" value="C:nucleus"/>
    <property type="evidence" value="ECO:0007669"/>
    <property type="project" value="UniProtKB-SubCell"/>
</dbReference>
<dbReference type="AlphaFoldDB" id="A0AA39KK29"/>
<feature type="region of interest" description="Disordered" evidence="10">
    <location>
        <begin position="210"/>
        <end position="231"/>
    </location>
</feature>
<proteinExistence type="predicted"/>
<feature type="region of interest" description="Disordered" evidence="10">
    <location>
        <begin position="785"/>
        <end position="811"/>
    </location>
</feature>
<dbReference type="PROSITE" id="PS50112">
    <property type="entry name" value="PAS"/>
    <property type="match status" value="2"/>
</dbReference>
<dbReference type="InterPro" id="IPR000014">
    <property type="entry name" value="PAS"/>
</dbReference>
<evidence type="ECO:0000256" key="8">
    <source>
        <dbReference type="ARBA" id="ARBA00023242"/>
    </source>
</evidence>
<feature type="compositionally biased region" description="Basic residues" evidence="10">
    <location>
        <begin position="1"/>
        <end position="15"/>
    </location>
</feature>
<dbReference type="PROSITE" id="PS50888">
    <property type="entry name" value="BHLH"/>
    <property type="match status" value="1"/>
</dbReference>
<evidence type="ECO:0000256" key="6">
    <source>
        <dbReference type="ARBA" id="ARBA00023159"/>
    </source>
</evidence>
<keyword evidence="6" id="KW-0010">Activator</keyword>
<evidence type="ECO:0000256" key="5">
    <source>
        <dbReference type="ARBA" id="ARBA00023125"/>
    </source>
</evidence>
<feature type="compositionally biased region" description="Basic and acidic residues" evidence="10">
    <location>
        <begin position="16"/>
        <end position="27"/>
    </location>
</feature>
<dbReference type="GO" id="GO:0000981">
    <property type="term" value="F:DNA-binding transcription factor activity, RNA polymerase II-specific"/>
    <property type="evidence" value="ECO:0007669"/>
    <property type="project" value="TreeGrafter"/>
</dbReference>
<dbReference type="Pfam" id="PF14598">
    <property type="entry name" value="PAS_11"/>
    <property type="match status" value="1"/>
</dbReference>
<accession>A0AA39KK29</accession>
<feature type="compositionally biased region" description="Polar residues" evidence="10">
    <location>
        <begin position="632"/>
        <end position="668"/>
    </location>
</feature>
<gene>
    <name evidence="13" type="ORF">PV328_003042</name>
</gene>
<organism evidence="13 14">
    <name type="scientific">Microctonus aethiopoides</name>
    <dbReference type="NCBI Taxonomy" id="144406"/>
    <lineage>
        <taxon>Eukaryota</taxon>
        <taxon>Metazoa</taxon>
        <taxon>Ecdysozoa</taxon>
        <taxon>Arthropoda</taxon>
        <taxon>Hexapoda</taxon>
        <taxon>Insecta</taxon>
        <taxon>Pterygota</taxon>
        <taxon>Neoptera</taxon>
        <taxon>Endopterygota</taxon>
        <taxon>Hymenoptera</taxon>
        <taxon>Apocrita</taxon>
        <taxon>Ichneumonoidea</taxon>
        <taxon>Braconidae</taxon>
        <taxon>Euphorinae</taxon>
        <taxon>Microctonus</taxon>
    </lineage>
</organism>
<evidence type="ECO:0000259" key="12">
    <source>
        <dbReference type="PROSITE" id="PS50888"/>
    </source>
</evidence>
<evidence type="ECO:0000256" key="4">
    <source>
        <dbReference type="ARBA" id="ARBA00023015"/>
    </source>
</evidence>
<evidence type="ECO:0000313" key="13">
    <source>
        <dbReference type="EMBL" id="KAK0164410.1"/>
    </source>
</evidence>
<keyword evidence="14" id="KW-1185">Reference proteome</keyword>
<dbReference type="GO" id="GO:0005737">
    <property type="term" value="C:cytoplasm"/>
    <property type="evidence" value="ECO:0007669"/>
    <property type="project" value="InterPro"/>
</dbReference>
<dbReference type="Proteomes" id="UP001168990">
    <property type="component" value="Unassembled WGS sequence"/>
</dbReference>
<feature type="region of interest" description="Disordered" evidence="10">
    <location>
        <begin position="883"/>
        <end position="914"/>
    </location>
</feature>
<dbReference type="GO" id="GO:0005667">
    <property type="term" value="C:transcription regulator complex"/>
    <property type="evidence" value="ECO:0007669"/>
    <property type="project" value="InterPro"/>
</dbReference>
<feature type="region of interest" description="Disordered" evidence="10">
    <location>
        <begin position="626"/>
        <end position="668"/>
    </location>
</feature>
<feature type="domain" description="BHLH" evidence="12">
    <location>
        <begin position="16"/>
        <end position="69"/>
    </location>
</feature>
<keyword evidence="8" id="KW-0539">Nucleus</keyword>
<reference evidence="13" key="2">
    <citation type="submission" date="2023-03" db="EMBL/GenBank/DDBJ databases">
        <authorList>
            <person name="Inwood S.N."/>
            <person name="Skelly J.G."/>
            <person name="Guhlin J."/>
            <person name="Harrop T.W.R."/>
            <person name="Goldson S.G."/>
            <person name="Dearden P.K."/>
        </authorList>
    </citation>
    <scope>NUCLEOTIDE SEQUENCE</scope>
    <source>
        <strain evidence="13">Irish</strain>
        <tissue evidence="13">Whole body</tissue>
    </source>
</reference>
<keyword evidence="4" id="KW-0805">Transcription regulation</keyword>
<keyword evidence="7" id="KW-0804">Transcription</keyword>
<evidence type="ECO:0000256" key="1">
    <source>
        <dbReference type="ARBA" id="ARBA00004123"/>
    </source>
</evidence>
<evidence type="ECO:0008006" key="15">
    <source>
        <dbReference type="Google" id="ProtNLM"/>
    </source>
</evidence>
<dbReference type="PRINTS" id="PR00785">
    <property type="entry name" value="NCTRNSLOCATR"/>
</dbReference>
<dbReference type="InterPro" id="IPR001067">
    <property type="entry name" value="Nuc_translocat"/>
</dbReference>
<dbReference type="SUPFAM" id="SSF47459">
    <property type="entry name" value="HLH, helix-loop-helix DNA-binding domain"/>
    <property type="match status" value="1"/>
</dbReference>
<evidence type="ECO:0000256" key="2">
    <source>
        <dbReference type="ARBA" id="ARBA00022737"/>
    </source>
</evidence>
<dbReference type="Pfam" id="PF23171">
    <property type="entry name" value="bHLH_HIF1A"/>
    <property type="match status" value="1"/>
</dbReference>
<evidence type="ECO:0000259" key="11">
    <source>
        <dbReference type="PROSITE" id="PS50112"/>
    </source>
</evidence>
<dbReference type="FunFam" id="3.30.450.20:FF:000015">
    <property type="entry name" value="Hypoxia-inducible factor 1-alpha isoform 1"/>
    <property type="match status" value="1"/>
</dbReference>
<dbReference type="GO" id="GO:0046983">
    <property type="term" value="F:protein dimerization activity"/>
    <property type="evidence" value="ECO:0007669"/>
    <property type="project" value="InterPro"/>
</dbReference>
<evidence type="ECO:0000256" key="10">
    <source>
        <dbReference type="SAM" id="MobiDB-lite"/>
    </source>
</evidence>
<keyword evidence="9" id="KW-0379">Hydroxylation</keyword>
<dbReference type="GO" id="GO:0071456">
    <property type="term" value="P:cellular response to hypoxia"/>
    <property type="evidence" value="ECO:0007669"/>
    <property type="project" value="TreeGrafter"/>
</dbReference>
<dbReference type="SUPFAM" id="SSF55785">
    <property type="entry name" value="PYP-like sensor domain (PAS domain)"/>
    <property type="match status" value="2"/>
</dbReference>
<dbReference type="NCBIfam" id="TIGR00229">
    <property type="entry name" value="sensory_box"/>
    <property type="match status" value="2"/>
</dbReference>
<evidence type="ECO:0000256" key="7">
    <source>
        <dbReference type="ARBA" id="ARBA00023163"/>
    </source>
</evidence>
<feature type="region of interest" description="Disordered" evidence="10">
    <location>
        <begin position="492"/>
        <end position="511"/>
    </location>
</feature>
<keyword evidence="5" id="KW-0238">DNA-binding</keyword>
<feature type="compositionally biased region" description="Basic and acidic residues" evidence="10">
    <location>
        <begin position="896"/>
        <end position="905"/>
    </location>
</feature>
<dbReference type="PANTHER" id="PTHR23043:SF17">
    <property type="entry name" value="PROTEIN SIMILAR"/>
    <property type="match status" value="1"/>
</dbReference>
<dbReference type="InterPro" id="IPR011598">
    <property type="entry name" value="bHLH_dom"/>
</dbReference>
<dbReference type="Gene3D" id="3.30.450.20">
    <property type="entry name" value="PAS domain"/>
    <property type="match status" value="2"/>
</dbReference>
<keyword evidence="2" id="KW-0677">Repeat</keyword>
<keyword evidence="3" id="KW-0832">Ubl conjugation</keyword>
<feature type="region of interest" description="Disordered" evidence="10">
    <location>
        <begin position="1"/>
        <end position="27"/>
    </location>
</feature>